<keyword evidence="3" id="KW-1185">Reference proteome</keyword>
<name>A0A1M7KDI8_9BACI</name>
<reference evidence="2 3" key="1">
    <citation type="submission" date="2016-11" db="EMBL/GenBank/DDBJ databases">
        <authorList>
            <person name="Jaros S."/>
            <person name="Januszkiewicz K."/>
            <person name="Wedrychowicz H."/>
        </authorList>
    </citation>
    <scope>NUCLEOTIDE SEQUENCE [LARGE SCALE GENOMIC DNA]</scope>
    <source>
        <strain evidence="2 3">CGMCC 1.10681</strain>
    </source>
</reference>
<keyword evidence="1" id="KW-0812">Transmembrane</keyword>
<keyword evidence="1" id="KW-0472">Membrane</keyword>
<accession>A0A1M7KDI8</accession>
<protein>
    <recommendedName>
        <fullName evidence="4">DUF4083 domain-containing protein</fullName>
    </recommendedName>
</protein>
<organism evidence="2 3">
    <name type="scientific">Gracilibacillus kekensis</name>
    <dbReference type="NCBI Taxonomy" id="1027249"/>
    <lineage>
        <taxon>Bacteria</taxon>
        <taxon>Bacillati</taxon>
        <taxon>Bacillota</taxon>
        <taxon>Bacilli</taxon>
        <taxon>Bacillales</taxon>
        <taxon>Bacillaceae</taxon>
        <taxon>Gracilibacillus</taxon>
    </lineage>
</organism>
<dbReference type="Proteomes" id="UP000184184">
    <property type="component" value="Unassembled WGS sequence"/>
</dbReference>
<sequence length="63" mass="7359">MIYVSIDGFQAGDMFFSLLLFFIVAIVMFILIIRRSKSRTQNQLDRVEQKLDKLLNETNDKSS</sequence>
<dbReference type="EMBL" id="FRCZ01000001">
    <property type="protein sequence ID" value="SHM63334.1"/>
    <property type="molecule type" value="Genomic_DNA"/>
</dbReference>
<proteinExistence type="predicted"/>
<evidence type="ECO:0008006" key="4">
    <source>
        <dbReference type="Google" id="ProtNLM"/>
    </source>
</evidence>
<gene>
    <name evidence="2" type="ORF">SAMN05216179_0663</name>
</gene>
<dbReference type="AlphaFoldDB" id="A0A1M7KDI8"/>
<feature type="transmembrane region" description="Helical" evidence="1">
    <location>
        <begin position="14"/>
        <end position="33"/>
    </location>
</feature>
<evidence type="ECO:0000313" key="3">
    <source>
        <dbReference type="Proteomes" id="UP000184184"/>
    </source>
</evidence>
<keyword evidence="1" id="KW-1133">Transmembrane helix</keyword>
<evidence type="ECO:0000256" key="1">
    <source>
        <dbReference type="SAM" id="Phobius"/>
    </source>
</evidence>
<evidence type="ECO:0000313" key="2">
    <source>
        <dbReference type="EMBL" id="SHM63334.1"/>
    </source>
</evidence>
<dbReference type="RefSeq" id="WP_073199604.1">
    <property type="nucleotide sequence ID" value="NZ_FRCZ01000001.1"/>
</dbReference>